<dbReference type="PANTHER" id="PTHR48051:SF1">
    <property type="entry name" value="RAS SUPPRESSOR PROTEIN 1"/>
    <property type="match status" value="1"/>
</dbReference>
<sequence length="342" mass="40106">MEDVNKKKRNVVSADRFSISGEKLAYYNLSYRNFSGVQDCIKLSTQLCELNLSHNNLRYVPQSVMDMCNIRILDLSFNNIEVFDDPPRFYNVIETLDISNNNLKFPPRWVWKESPERLIKVNMRMNVDQIVNMENLKVLSLDSNDLCMLPDNLVKLHNLKKIDLYDNFLSDIPGIEQFDEIDLAQNHHDEPDSVTYLTKRNKLRLTTVERCCGRKAEVIQDDYEFTSDEESLFNEELEDRDLECGHRERSDSSSSEDWDSDDWWIPTSEPSRVVFRSEVKRLAEPWLIFTHEKIAAGNFCPCDLHVLPISDRINHKQTGNSQVPQRSDDLDQFDDDYDDDNY</sequence>
<dbReference type="EMBL" id="CAVLEF010000011">
    <property type="protein sequence ID" value="CAK1548763.1"/>
    <property type="molecule type" value="Genomic_DNA"/>
</dbReference>
<feature type="compositionally biased region" description="Acidic residues" evidence="3">
    <location>
        <begin position="330"/>
        <end position="342"/>
    </location>
</feature>
<dbReference type="PANTHER" id="PTHR48051">
    <property type="match status" value="1"/>
</dbReference>
<dbReference type="AlphaFoldDB" id="A0AAV1JJL2"/>
<evidence type="ECO:0000256" key="2">
    <source>
        <dbReference type="ARBA" id="ARBA00022737"/>
    </source>
</evidence>
<comment type="caution">
    <text evidence="4">The sequence shown here is derived from an EMBL/GenBank/DDBJ whole genome shotgun (WGS) entry which is preliminary data.</text>
</comment>
<reference evidence="4 5" key="1">
    <citation type="submission" date="2023-11" db="EMBL/GenBank/DDBJ databases">
        <authorList>
            <person name="Okamura Y."/>
        </authorList>
    </citation>
    <scope>NUCLEOTIDE SEQUENCE [LARGE SCALE GENOMIC DNA]</scope>
</reference>
<keyword evidence="5" id="KW-1185">Reference proteome</keyword>
<dbReference type="Pfam" id="PF00560">
    <property type="entry name" value="LRR_1"/>
    <property type="match status" value="1"/>
</dbReference>
<dbReference type="Proteomes" id="UP001497472">
    <property type="component" value="Unassembled WGS sequence"/>
</dbReference>
<dbReference type="Gene3D" id="3.80.10.10">
    <property type="entry name" value="Ribonuclease Inhibitor"/>
    <property type="match status" value="2"/>
</dbReference>
<accession>A0AAV1JJL2</accession>
<protein>
    <submittedName>
        <fullName evidence="4">Uncharacterized protein</fullName>
    </submittedName>
</protein>
<feature type="region of interest" description="Disordered" evidence="3">
    <location>
        <begin position="316"/>
        <end position="342"/>
    </location>
</feature>
<dbReference type="InterPro" id="IPR050216">
    <property type="entry name" value="LRR_domain-containing"/>
</dbReference>
<dbReference type="InterPro" id="IPR001611">
    <property type="entry name" value="Leu-rich_rpt"/>
</dbReference>
<evidence type="ECO:0000313" key="4">
    <source>
        <dbReference type="EMBL" id="CAK1548763.1"/>
    </source>
</evidence>
<proteinExistence type="predicted"/>
<dbReference type="SUPFAM" id="SSF52058">
    <property type="entry name" value="L domain-like"/>
    <property type="match status" value="1"/>
</dbReference>
<dbReference type="PROSITE" id="PS51450">
    <property type="entry name" value="LRR"/>
    <property type="match status" value="1"/>
</dbReference>
<keyword evidence="1" id="KW-0433">Leucine-rich repeat</keyword>
<evidence type="ECO:0000256" key="3">
    <source>
        <dbReference type="SAM" id="MobiDB-lite"/>
    </source>
</evidence>
<evidence type="ECO:0000313" key="5">
    <source>
        <dbReference type="Proteomes" id="UP001497472"/>
    </source>
</evidence>
<gene>
    <name evidence="4" type="ORF">LNINA_LOCUS8118</name>
</gene>
<dbReference type="GO" id="GO:0005737">
    <property type="term" value="C:cytoplasm"/>
    <property type="evidence" value="ECO:0007669"/>
    <property type="project" value="TreeGrafter"/>
</dbReference>
<dbReference type="InterPro" id="IPR032675">
    <property type="entry name" value="LRR_dom_sf"/>
</dbReference>
<organism evidence="4 5">
    <name type="scientific">Leptosia nina</name>
    <dbReference type="NCBI Taxonomy" id="320188"/>
    <lineage>
        <taxon>Eukaryota</taxon>
        <taxon>Metazoa</taxon>
        <taxon>Ecdysozoa</taxon>
        <taxon>Arthropoda</taxon>
        <taxon>Hexapoda</taxon>
        <taxon>Insecta</taxon>
        <taxon>Pterygota</taxon>
        <taxon>Neoptera</taxon>
        <taxon>Endopterygota</taxon>
        <taxon>Lepidoptera</taxon>
        <taxon>Glossata</taxon>
        <taxon>Ditrysia</taxon>
        <taxon>Papilionoidea</taxon>
        <taxon>Pieridae</taxon>
        <taxon>Pierinae</taxon>
        <taxon>Leptosia</taxon>
    </lineage>
</organism>
<evidence type="ECO:0000256" key="1">
    <source>
        <dbReference type="ARBA" id="ARBA00022614"/>
    </source>
</evidence>
<name>A0AAV1JJL2_9NEOP</name>
<feature type="compositionally biased region" description="Polar residues" evidence="3">
    <location>
        <begin position="316"/>
        <end position="325"/>
    </location>
</feature>
<keyword evidence="2" id="KW-0677">Repeat</keyword>